<keyword evidence="2" id="KW-1185">Reference proteome</keyword>
<gene>
    <name evidence="1" type="ORF">NPIL_533301</name>
</gene>
<accession>A0A8X6QRN5</accession>
<evidence type="ECO:0000313" key="2">
    <source>
        <dbReference type="Proteomes" id="UP000887013"/>
    </source>
</evidence>
<organism evidence="1 2">
    <name type="scientific">Nephila pilipes</name>
    <name type="common">Giant wood spider</name>
    <name type="synonym">Nephila maculata</name>
    <dbReference type="NCBI Taxonomy" id="299642"/>
    <lineage>
        <taxon>Eukaryota</taxon>
        <taxon>Metazoa</taxon>
        <taxon>Ecdysozoa</taxon>
        <taxon>Arthropoda</taxon>
        <taxon>Chelicerata</taxon>
        <taxon>Arachnida</taxon>
        <taxon>Araneae</taxon>
        <taxon>Araneomorphae</taxon>
        <taxon>Entelegynae</taxon>
        <taxon>Araneoidea</taxon>
        <taxon>Nephilidae</taxon>
        <taxon>Nephila</taxon>
    </lineage>
</organism>
<comment type="caution">
    <text evidence="1">The sequence shown here is derived from an EMBL/GenBank/DDBJ whole genome shotgun (WGS) entry which is preliminary data.</text>
</comment>
<dbReference type="EMBL" id="BMAW01131478">
    <property type="protein sequence ID" value="GFU39592.1"/>
    <property type="molecule type" value="Genomic_DNA"/>
</dbReference>
<dbReference type="OrthoDB" id="10438314at2759"/>
<reference evidence="1" key="1">
    <citation type="submission" date="2020-08" db="EMBL/GenBank/DDBJ databases">
        <title>Multicomponent nature underlies the extraordinary mechanical properties of spider dragline silk.</title>
        <authorList>
            <person name="Kono N."/>
            <person name="Nakamura H."/>
            <person name="Mori M."/>
            <person name="Yoshida Y."/>
            <person name="Ohtoshi R."/>
            <person name="Malay A.D."/>
            <person name="Moran D.A.P."/>
            <person name="Tomita M."/>
            <person name="Numata K."/>
            <person name="Arakawa K."/>
        </authorList>
    </citation>
    <scope>NUCLEOTIDE SEQUENCE</scope>
</reference>
<proteinExistence type="predicted"/>
<dbReference type="Proteomes" id="UP000887013">
    <property type="component" value="Unassembled WGS sequence"/>
</dbReference>
<protein>
    <submittedName>
        <fullName evidence="1">Uncharacterized protein</fullName>
    </submittedName>
</protein>
<feature type="non-terminal residue" evidence="1">
    <location>
        <position position="69"/>
    </location>
</feature>
<sequence>MNDPRIKTRASKVYEKQFYFPNPETVIIGSLSVLVQHRRGQQSRTWSWIVHLCLYAYPRELWPLKDKAT</sequence>
<evidence type="ECO:0000313" key="1">
    <source>
        <dbReference type="EMBL" id="GFU39592.1"/>
    </source>
</evidence>
<dbReference type="AlphaFoldDB" id="A0A8X6QRN5"/>
<name>A0A8X6QRN5_NEPPI</name>